<dbReference type="Proteomes" id="UP000199548">
    <property type="component" value="Unassembled WGS sequence"/>
</dbReference>
<protein>
    <submittedName>
        <fullName evidence="2">Uncharacterized protein</fullName>
    </submittedName>
</protein>
<proteinExistence type="predicted"/>
<evidence type="ECO:0000313" key="3">
    <source>
        <dbReference type="Proteomes" id="UP000199548"/>
    </source>
</evidence>
<accession>A0A1I3GX22</accession>
<organism evidence="2 3">
    <name type="scientific">Paraburkholderia megapolitana</name>
    <dbReference type="NCBI Taxonomy" id="420953"/>
    <lineage>
        <taxon>Bacteria</taxon>
        <taxon>Pseudomonadati</taxon>
        <taxon>Pseudomonadota</taxon>
        <taxon>Betaproteobacteria</taxon>
        <taxon>Burkholderiales</taxon>
        <taxon>Burkholderiaceae</taxon>
        <taxon>Paraburkholderia</taxon>
    </lineage>
</organism>
<gene>
    <name evidence="2" type="ORF">SAMN05192543_102729</name>
</gene>
<evidence type="ECO:0000313" key="2">
    <source>
        <dbReference type="EMBL" id="SFI27892.1"/>
    </source>
</evidence>
<evidence type="ECO:0000256" key="1">
    <source>
        <dbReference type="SAM" id="MobiDB-lite"/>
    </source>
</evidence>
<name>A0A1I3GX22_9BURK</name>
<feature type="region of interest" description="Disordered" evidence="1">
    <location>
        <begin position="1"/>
        <end position="22"/>
    </location>
</feature>
<dbReference type="EMBL" id="FOQU01000002">
    <property type="protein sequence ID" value="SFI27892.1"/>
    <property type="molecule type" value="Genomic_DNA"/>
</dbReference>
<reference evidence="2 3" key="1">
    <citation type="submission" date="2016-10" db="EMBL/GenBank/DDBJ databases">
        <authorList>
            <person name="de Groot N.N."/>
        </authorList>
    </citation>
    <scope>NUCLEOTIDE SEQUENCE [LARGE SCALE GENOMIC DNA]</scope>
    <source>
        <strain evidence="2 3">LMG 23650</strain>
    </source>
</reference>
<dbReference type="STRING" id="420953.SAMN05192543_102729"/>
<sequence length="35" mass="4034">MNPVHAYRTPLPHDDPSHRPNATIEHRFALPADME</sequence>
<dbReference type="AlphaFoldDB" id="A0A1I3GX22"/>
<keyword evidence="3" id="KW-1185">Reference proteome</keyword>
<feature type="compositionally biased region" description="Basic and acidic residues" evidence="1">
    <location>
        <begin position="11"/>
        <end position="22"/>
    </location>
</feature>